<evidence type="ECO:0000313" key="3">
    <source>
        <dbReference type="Proteomes" id="UP001497516"/>
    </source>
</evidence>
<protein>
    <submittedName>
        <fullName evidence="2">Uncharacterized protein</fullName>
    </submittedName>
</protein>
<accession>A0AAV2F6P6</accession>
<organism evidence="2 3">
    <name type="scientific">Linum trigynum</name>
    <dbReference type="NCBI Taxonomy" id="586398"/>
    <lineage>
        <taxon>Eukaryota</taxon>
        <taxon>Viridiplantae</taxon>
        <taxon>Streptophyta</taxon>
        <taxon>Embryophyta</taxon>
        <taxon>Tracheophyta</taxon>
        <taxon>Spermatophyta</taxon>
        <taxon>Magnoliopsida</taxon>
        <taxon>eudicotyledons</taxon>
        <taxon>Gunneridae</taxon>
        <taxon>Pentapetalae</taxon>
        <taxon>rosids</taxon>
        <taxon>fabids</taxon>
        <taxon>Malpighiales</taxon>
        <taxon>Linaceae</taxon>
        <taxon>Linum</taxon>
    </lineage>
</organism>
<reference evidence="2 3" key="1">
    <citation type="submission" date="2024-04" db="EMBL/GenBank/DDBJ databases">
        <authorList>
            <person name="Fracassetti M."/>
        </authorList>
    </citation>
    <scope>NUCLEOTIDE SEQUENCE [LARGE SCALE GENOMIC DNA]</scope>
</reference>
<gene>
    <name evidence="2" type="ORF">LTRI10_LOCUS34414</name>
</gene>
<evidence type="ECO:0000313" key="2">
    <source>
        <dbReference type="EMBL" id="CAL1393874.1"/>
    </source>
</evidence>
<dbReference type="EMBL" id="OZ034819">
    <property type="protein sequence ID" value="CAL1393874.1"/>
    <property type="molecule type" value="Genomic_DNA"/>
</dbReference>
<keyword evidence="3" id="KW-1185">Reference proteome</keyword>
<dbReference type="Proteomes" id="UP001497516">
    <property type="component" value="Chromosome 6"/>
</dbReference>
<sequence>MDAQQLPPLPLDASPEPSRKGSTPTPGSGSSETGLESVLKKQKVEEATSHTITKIYEVNCRKLQEMSIYGGGKARFGIYKKKKKKKKKGLIRQRWAAMMIDL</sequence>
<name>A0AAV2F6P6_9ROSI</name>
<dbReference type="AlphaFoldDB" id="A0AAV2F6P6"/>
<evidence type="ECO:0000256" key="1">
    <source>
        <dbReference type="SAM" id="MobiDB-lite"/>
    </source>
</evidence>
<proteinExistence type="predicted"/>
<feature type="compositionally biased region" description="Low complexity" evidence="1">
    <location>
        <begin position="21"/>
        <end position="37"/>
    </location>
</feature>
<feature type="region of interest" description="Disordered" evidence="1">
    <location>
        <begin position="1"/>
        <end position="38"/>
    </location>
</feature>